<dbReference type="Pfam" id="PF12708">
    <property type="entry name" value="Pect-lyase_RHGA_epim"/>
    <property type="match status" value="1"/>
</dbReference>
<dbReference type="PANTHER" id="PTHR31339:SF9">
    <property type="entry name" value="PLASMIN AND FIBRONECTIN-BINDING PROTEIN A"/>
    <property type="match status" value="1"/>
</dbReference>
<keyword evidence="3 4" id="KW-0326">Glycosidase</keyword>
<dbReference type="PROSITE" id="PS51318">
    <property type="entry name" value="TAT"/>
    <property type="match status" value="1"/>
</dbReference>
<proteinExistence type="inferred from homology"/>
<dbReference type="InterPro" id="IPR011050">
    <property type="entry name" value="Pectin_lyase_fold/virulence"/>
</dbReference>
<dbReference type="InterPro" id="IPR006311">
    <property type="entry name" value="TAT_signal"/>
</dbReference>
<dbReference type="InterPro" id="IPR012334">
    <property type="entry name" value="Pectin_lyas_fold"/>
</dbReference>
<dbReference type="Pfam" id="PF00295">
    <property type="entry name" value="Glyco_hydro_28"/>
    <property type="match status" value="1"/>
</dbReference>
<dbReference type="Proteomes" id="UP001521150">
    <property type="component" value="Unassembled WGS sequence"/>
</dbReference>
<dbReference type="GO" id="GO:0016787">
    <property type="term" value="F:hydrolase activity"/>
    <property type="evidence" value="ECO:0007669"/>
    <property type="project" value="UniProtKB-KW"/>
</dbReference>
<evidence type="ECO:0000256" key="1">
    <source>
        <dbReference type="ARBA" id="ARBA00008834"/>
    </source>
</evidence>
<reference evidence="6 7" key="1">
    <citation type="submission" date="2021-12" db="EMBL/GenBank/DDBJ databases">
        <title>Genome sequence of Kibdelosporangium philippinense ATCC 49844.</title>
        <authorList>
            <person name="Fedorov E.A."/>
            <person name="Omeragic M."/>
            <person name="Shalygina K.F."/>
            <person name="Maclea K.S."/>
        </authorList>
    </citation>
    <scope>NUCLEOTIDE SEQUENCE [LARGE SCALE GENOMIC DNA]</scope>
    <source>
        <strain evidence="6 7">ATCC 49844</strain>
    </source>
</reference>
<evidence type="ECO:0000313" key="6">
    <source>
        <dbReference type="EMBL" id="MCE7007145.1"/>
    </source>
</evidence>
<comment type="similarity">
    <text evidence="1 4">Belongs to the glycosyl hydrolase 28 family.</text>
</comment>
<evidence type="ECO:0000259" key="5">
    <source>
        <dbReference type="Pfam" id="PF12708"/>
    </source>
</evidence>
<dbReference type="InterPro" id="IPR024535">
    <property type="entry name" value="RHGA/B-epi-like_pectate_lyase"/>
</dbReference>
<organism evidence="6 7">
    <name type="scientific">Kibdelosporangium philippinense</name>
    <dbReference type="NCBI Taxonomy" id="211113"/>
    <lineage>
        <taxon>Bacteria</taxon>
        <taxon>Bacillati</taxon>
        <taxon>Actinomycetota</taxon>
        <taxon>Actinomycetes</taxon>
        <taxon>Pseudonocardiales</taxon>
        <taxon>Pseudonocardiaceae</taxon>
        <taxon>Kibdelosporangium</taxon>
    </lineage>
</organism>
<dbReference type="EMBL" id="JAJVCN010000002">
    <property type="protein sequence ID" value="MCE7007145.1"/>
    <property type="molecule type" value="Genomic_DNA"/>
</dbReference>
<feature type="domain" description="Rhamnogalacturonase A/B/Epimerase-like pectate lyase" evidence="5">
    <location>
        <begin position="63"/>
        <end position="106"/>
    </location>
</feature>
<evidence type="ECO:0000256" key="4">
    <source>
        <dbReference type="RuleBase" id="RU361169"/>
    </source>
</evidence>
<dbReference type="InterPro" id="IPR051801">
    <property type="entry name" value="GH28_Enzymes"/>
</dbReference>
<keyword evidence="7" id="KW-1185">Reference proteome</keyword>
<protein>
    <submittedName>
        <fullName evidence="6">Glycosyl hydrolase family 28 protein</fullName>
    </submittedName>
</protein>
<dbReference type="InterPro" id="IPR000743">
    <property type="entry name" value="Glyco_hydro_28"/>
</dbReference>
<dbReference type="SUPFAM" id="SSF51126">
    <property type="entry name" value="Pectin lyase-like"/>
    <property type="match status" value="1"/>
</dbReference>
<comment type="caution">
    <text evidence="6">The sequence shown here is derived from an EMBL/GenBank/DDBJ whole genome shotgun (WGS) entry which is preliminary data.</text>
</comment>
<evidence type="ECO:0000256" key="2">
    <source>
        <dbReference type="ARBA" id="ARBA00022801"/>
    </source>
</evidence>
<name>A0ABS8ZH94_9PSEU</name>
<evidence type="ECO:0000256" key="3">
    <source>
        <dbReference type="ARBA" id="ARBA00023295"/>
    </source>
</evidence>
<dbReference type="RefSeq" id="WP_233728528.1">
    <property type="nucleotide sequence ID" value="NZ_JAJVCN010000002.1"/>
</dbReference>
<dbReference type="PANTHER" id="PTHR31339">
    <property type="entry name" value="PECTIN LYASE-RELATED"/>
    <property type="match status" value="1"/>
</dbReference>
<evidence type="ECO:0000313" key="7">
    <source>
        <dbReference type="Proteomes" id="UP001521150"/>
    </source>
</evidence>
<keyword evidence="2 4" id="KW-0378">Hydrolase</keyword>
<accession>A0ABS8ZH94</accession>
<sequence>MSSSMHSRRNVLRGAGLVAGGMLAGTGFSAATAAAEVKPPDQWRLVPHILGRIRPPTFPNRVFDITAYGAVGDGRTKNTNSINNAIEECSRTGGGRVLVPEGTFLTGGLRMRPTMIQFIDCQNLLFQDVFLRDPAMWTPHPVFCTNATVRNVHIYSTNSQGDGVDLDSTSYAHVINSRFNTNDDCVVLKSGRDADGRRIGIPTSTS</sequence>
<dbReference type="Gene3D" id="2.160.20.10">
    <property type="entry name" value="Single-stranded right-handed beta-helix, Pectin lyase-like"/>
    <property type="match status" value="2"/>
</dbReference>
<gene>
    <name evidence="6" type="ORF">LWC34_30640</name>
</gene>